<dbReference type="SMART" id="SM01288">
    <property type="entry name" value="FISNA"/>
    <property type="match status" value="1"/>
</dbReference>
<keyword evidence="5" id="KW-1185">Reference proteome</keyword>
<dbReference type="Pfam" id="PF05729">
    <property type="entry name" value="NACHT"/>
    <property type="match status" value="1"/>
</dbReference>
<evidence type="ECO:0000259" key="3">
    <source>
        <dbReference type="PROSITE" id="PS50837"/>
    </source>
</evidence>
<organism evidence="4 5">
    <name type="scientific">Muraenolepis orangiensis</name>
    <name type="common">Patagonian moray cod</name>
    <dbReference type="NCBI Taxonomy" id="630683"/>
    <lineage>
        <taxon>Eukaryota</taxon>
        <taxon>Metazoa</taxon>
        <taxon>Chordata</taxon>
        <taxon>Craniata</taxon>
        <taxon>Vertebrata</taxon>
        <taxon>Euteleostomi</taxon>
        <taxon>Actinopterygii</taxon>
        <taxon>Neopterygii</taxon>
        <taxon>Teleostei</taxon>
        <taxon>Neoteleostei</taxon>
        <taxon>Acanthomorphata</taxon>
        <taxon>Zeiogadaria</taxon>
        <taxon>Gadariae</taxon>
        <taxon>Gadiformes</taxon>
        <taxon>Muraenolepidoidei</taxon>
        <taxon>Muraenolepididae</taxon>
        <taxon>Muraenolepis</taxon>
    </lineage>
</organism>
<reference evidence="4" key="1">
    <citation type="submission" date="2022-07" db="EMBL/GenBank/DDBJ databases">
        <title>Chromosome-level genome of Muraenolepis orangiensis.</title>
        <authorList>
            <person name="Kim J."/>
        </authorList>
    </citation>
    <scope>NUCLEOTIDE SEQUENCE</scope>
    <source>
        <strain evidence="4">KU_S4_2022</strain>
        <tissue evidence="4">Muscle</tissue>
    </source>
</reference>
<comment type="caution">
    <text evidence="4">The sequence shown here is derived from an EMBL/GenBank/DDBJ whole genome shotgun (WGS) entry which is preliminary data.</text>
</comment>
<dbReference type="InterPro" id="IPR027417">
    <property type="entry name" value="P-loop_NTPase"/>
</dbReference>
<evidence type="ECO:0000256" key="2">
    <source>
        <dbReference type="ARBA" id="ARBA00022737"/>
    </source>
</evidence>
<proteinExistence type="predicted"/>
<dbReference type="EMBL" id="JANIIK010000040">
    <property type="protein sequence ID" value="KAJ3607391.1"/>
    <property type="molecule type" value="Genomic_DNA"/>
</dbReference>
<feature type="non-terminal residue" evidence="4">
    <location>
        <position position="275"/>
    </location>
</feature>
<dbReference type="PANTHER" id="PTHR24106">
    <property type="entry name" value="NACHT, LRR AND CARD DOMAINS-CONTAINING"/>
    <property type="match status" value="1"/>
</dbReference>
<sequence length="275" mass="31389">MSLNRNYTELYVVVGGLGAVNKEHEVRQIERVSKITETQGKTIRCNDIFLPSVEQEHPVRTVLTMGVAGIGKTVSTNKFALDWAENKHNDILDFVFPLSFRDLNLIQKTISVLELLVLFFPQMKEVQKLDTLKVLFILDGLDESRLPLDFNCELVTDVSQPTTIQALLTNIIRGTLIPSALVWVTSRPVATNQIPCDCVDLVTEVRGFSDLQKEEYFMRKISNQQLAQRIFSHVKSTRSLHIMCHIPIFCWLIATVLEKEFTRTETQHCLKTLTQ</sequence>
<protein>
    <recommendedName>
        <fullName evidence="3">NACHT domain-containing protein</fullName>
    </recommendedName>
</protein>
<gene>
    <name evidence="4" type="ORF">NHX12_024442</name>
</gene>
<dbReference type="InterPro" id="IPR029495">
    <property type="entry name" value="NACHT-assoc"/>
</dbReference>
<dbReference type="Pfam" id="PF14484">
    <property type="entry name" value="FISNA"/>
    <property type="match status" value="1"/>
</dbReference>
<dbReference type="FunFam" id="3.40.50.300:FF:001524">
    <property type="entry name" value="Si:dkey-126g1.7"/>
    <property type="match status" value="1"/>
</dbReference>
<evidence type="ECO:0000313" key="4">
    <source>
        <dbReference type="EMBL" id="KAJ3607391.1"/>
    </source>
</evidence>
<keyword evidence="1" id="KW-0433">Leucine-rich repeat</keyword>
<name>A0A9Q0ISB5_9TELE</name>
<dbReference type="OrthoDB" id="120976at2759"/>
<accession>A0A9Q0ISB5</accession>
<keyword evidence="2" id="KW-0677">Repeat</keyword>
<dbReference type="AlphaFoldDB" id="A0A9Q0ISB5"/>
<dbReference type="InterPro" id="IPR007111">
    <property type="entry name" value="NACHT_NTPase"/>
</dbReference>
<dbReference type="Proteomes" id="UP001148018">
    <property type="component" value="Unassembled WGS sequence"/>
</dbReference>
<evidence type="ECO:0000256" key="1">
    <source>
        <dbReference type="ARBA" id="ARBA00022614"/>
    </source>
</evidence>
<evidence type="ECO:0000313" key="5">
    <source>
        <dbReference type="Proteomes" id="UP001148018"/>
    </source>
</evidence>
<dbReference type="InterPro" id="IPR051261">
    <property type="entry name" value="NLR"/>
</dbReference>
<dbReference type="Gene3D" id="3.40.50.300">
    <property type="entry name" value="P-loop containing nucleotide triphosphate hydrolases"/>
    <property type="match status" value="1"/>
</dbReference>
<dbReference type="PROSITE" id="PS50837">
    <property type="entry name" value="NACHT"/>
    <property type="match status" value="1"/>
</dbReference>
<feature type="domain" description="NACHT" evidence="3">
    <location>
        <begin position="60"/>
        <end position="188"/>
    </location>
</feature>